<keyword evidence="2" id="KW-1185">Reference proteome</keyword>
<feature type="non-terminal residue" evidence="1">
    <location>
        <position position="1"/>
    </location>
</feature>
<gene>
    <name evidence="1" type="ORF">L3Q82_012952</name>
</gene>
<sequence>QHLPLSVTAVTSVISENNTKLTEENQQLKTLMQHLNNQTDTTLTAENQNLKARIQELETERNTLTQQITDMKTERNELNVSRAQWSIDAYCPKDNNVRQCKPCQKGWNIFQSSCFEFNNPNYPDQKTWEEARENCRGKSSDLAVIVNEAEKNFLVTDGSWTVGGFWIGLRAEGGKWKWLDGSEPTQTSWIQQPAADGLCAIYVKDNIWQSANCSTKQQWICQIKALSV</sequence>
<protein>
    <submittedName>
        <fullName evidence="1">Uncharacterized protein</fullName>
    </submittedName>
</protein>
<comment type="caution">
    <text evidence="1">The sequence shown here is derived from an EMBL/GenBank/DDBJ whole genome shotgun (WGS) entry which is preliminary data.</text>
</comment>
<evidence type="ECO:0000313" key="2">
    <source>
        <dbReference type="Proteomes" id="UP000831701"/>
    </source>
</evidence>
<dbReference type="Proteomes" id="UP000831701">
    <property type="component" value="Chromosome 16"/>
</dbReference>
<name>A0ACB8W1B0_9TELE</name>
<evidence type="ECO:0000313" key="1">
    <source>
        <dbReference type="EMBL" id="KAI3361465.1"/>
    </source>
</evidence>
<proteinExistence type="predicted"/>
<reference evidence="1" key="1">
    <citation type="submission" date="2022-04" db="EMBL/GenBank/DDBJ databases">
        <title>Jade perch genome.</title>
        <authorList>
            <person name="Chao B."/>
        </authorList>
    </citation>
    <scope>NUCLEOTIDE SEQUENCE</scope>
    <source>
        <strain evidence="1">CB-2022</strain>
    </source>
</reference>
<accession>A0ACB8W1B0</accession>
<organism evidence="1 2">
    <name type="scientific">Scortum barcoo</name>
    <name type="common">barcoo grunter</name>
    <dbReference type="NCBI Taxonomy" id="214431"/>
    <lineage>
        <taxon>Eukaryota</taxon>
        <taxon>Metazoa</taxon>
        <taxon>Chordata</taxon>
        <taxon>Craniata</taxon>
        <taxon>Vertebrata</taxon>
        <taxon>Euteleostomi</taxon>
        <taxon>Actinopterygii</taxon>
        <taxon>Neopterygii</taxon>
        <taxon>Teleostei</taxon>
        <taxon>Neoteleostei</taxon>
        <taxon>Acanthomorphata</taxon>
        <taxon>Eupercaria</taxon>
        <taxon>Centrarchiformes</taxon>
        <taxon>Terapontoidei</taxon>
        <taxon>Terapontidae</taxon>
        <taxon>Scortum</taxon>
    </lineage>
</organism>
<dbReference type="EMBL" id="CM041546">
    <property type="protein sequence ID" value="KAI3361465.1"/>
    <property type="molecule type" value="Genomic_DNA"/>
</dbReference>